<evidence type="ECO:0000313" key="6">
    <source>
        <dbReference type="EMBL" id="KAK2103228.1"/>
    </source>
</evidence>
<gene>
    <name evidence="6" type="primary">SMAD3_2</name>
    <name evidence="6" type="ORF">P7K49_017084</name>
</gene>
<dbReference type="InterPro" id="IPR013790">
    <property type="entry name" value="Dwarfin"/>
</dbReference>
<comment type="subcellular location">
    <subcellularLocation>
        <location evidence="1">Cytoplasm</location>
    </subcellularLocation>
</comment>
<name>A0ABQ9V1J1_SAGOE</name>
<dbReference type="EMBL" id="JASSZA010000008">
    <property type="protein sequence ID" value="KAK2103228.1"/>
    <property type="molecule type" value="Genomic_DNA"/>
</dbReference>
<dbReference type="PROSITE" id="PS51076">
    <property type="entry name" value="MH2"/>
    <property type="match status" value="1"/>
</dbReference>
<dbReference type="SUPFAM" id="SSF49879">
    <property type="entry name" value="SMAD/FHA domain"/>
    <property type="match status" value="1"/>
</dbReference>
<evidence type="ECO:0000256" key="3">
    <source>
        <dbReference type="ARBA" id="ARBA00023015"/>
    </source>
</evidence>
<dbReference type="InterPro" id="IPR008984">
    <property type="entry name" value="SMAD_FHA_dom_sf"/>
</dbReference>
<dbReference type="PANTHER" id="PTHR13703:SF53">
    <property type="entry name" value="MOTHERS AGAINST DECAPENTAPLEGIC HOMOLOG 3"/>
    <property type="match status" value="1"/>
</dbReference>
<evidence type="ECO:0000256" key="4">
    <source>
        <dbReference type="ARBA" id="ARBA00023163"/>
    </source>
</evidence>
<keyword evidence="4" id="KW-0804">Transcription</keyword>
<dbReference type="Pfam" id="PF03166">
    <property type="entry name" value="MH2"/>
    <property type="match status" value="2"/>
</dbReference>
<sequence>MGPGAPTDPVAYSVSADLQPVTYCEPAFWCSISYYELNQRVGETFHASQPSMTVDGFTDPSNSERFCLGLLSNVNRNAAVELTRRHIDLILEPQGLAEGFAGQTQELDRGVRLYYIGGEVFAECLSDSAIFVQSPNCNQRYGWHPATVCKIPPGKPATQAPLP</sequence>
<comment type="caution">
    <text evidence="6">The sequence shown here is derived from an EMBL/GenBank/DDBJ whole genome shotgun (WGS) entry which is preliminary data.</text>
</comment>
<keyword evidence="2" id="KW-0963">Cytoplasm</keyword>
<dbReference type="PANTHER" id="PTHR13703">
    <property type="entry name" value="SMAD"/>
    <property type="match status" value="1"/>
</dbReference>
<keyword evidence="7" id="KW-1185">Reference proteome</keyword>
<feature type="domain" description="MH2" evidence="5">
    <location>
        <begin position="29"/>
        <end position="163"/>
    </location>
</feature>
<dbReference type="InterPro" id="IPR017855">
    <property type="entry name" value="SMAD-like_dom_sf"/>
</dbReference>
<dbReference type="Proteomes" id="UP001266305">
    <property type="component" value="Unassembled WGS sequence"/>
</dbReference>
<evidence type="ECO:0000259" key="5">
    <source>
        <dbReference type="PROSITE" id="PS51076"/>
    </source>
</evidence>
<proteinExistence type="predicted"/>
<dbReference type="SMART" id="SM00524">
    <property type="entry name" value="DWB"/>
    <property type="match status" value="1"/>
</dbReference>
<organism evidence="6 7">
    <name type="scientific">Saguinus oedipus</name>
    <name type="common">Cotton-top tamarin</name>
    <name type="synonym">Oedipomidas oedipus</name>
    <dbReference type="NCBI Taxonomy" id="9490"/>
    <lineage>
        <taxon>Eukaryota</taxon>
        <taxon>Metazoa</taxon>
        <taxon>Chordata</taxon>
        <taxon>Craniata</taxon>
        <taxon>Vertebrata</taxon>
        <taxon>Euteleostomi</taxon>
        <taxon>Mammalia</taxon>
        <taxon>Eutheria</taxon>
        <taxon>Euarchontoglires</taxon>
        <taxon>Primates</taxon>
        <taxon>Haplorrhini</taxon>
        <taxon>Platyrrhini</taxon>
        <taxon>Cebidae</taxon>
        <taxon>Callitrichinae</taxon>
        <taxon>Saguinus</taxon>
    </lineage>
</organism>
<keyword evidence="3" id="KW-0805">Transcription regulation</keyword>
<protein>
    <submittedName>
        <fullName evidence="6">Mothers against decapentaplegic 3</fullName>
    </submittedName>
</protein>
<dbReference type="InterPro" id="IPR001132">
    <property type="entry name" value="SMAD_dom_Dwarfin-type"/>
</dbReference>
<evidence type="ECO:0000313" key="7">
    <source>
        <dbReference type="Proteomes" id="UP001266305"/>
    </source>
</evidence>
<evidence type="ECO:0000256" key="1">
    <source>
        <dbReference type="ARBA" id="ARBA00004496"/>
    </source>
</evidence>
<dbReference type="Gene3D" id="2.60.200.10">
    <property type="match status" value="1"/>
</dbReference>
<reference evidence="6 7" key="1">
    <citation type="submission" date="2023-05" db="EMBL/GenBank/DDBJ databases">
        <title>B98-5 Cell Line De Novo Hybrid Assembly: An Optical Mapping Approach.</title>
        <authorList>
            <person name="Kananen K."/>
            <person name="Auerbach J.A."/>
            <person name="Kautto E."/>
            <person name="Blachly J.S."/>
        </authorList>
    </citation>
    <scope>NUCLEOTIDE SEQUENCE [LARGE SCALE GENOMIC DNA]</scope>
    <source>
        <strain evidence="6">B95-8</strain>
        <tissue evidence="6">Cell line</tissue>
    </source>
</reference>
<accession>A0ABQ9V1J1</accession>
<evidence type="ECO:0000256" key="2">
    <source>
        <dbReference type="ARBA" id="ARBA00022490"/>
    </source>
</evidence>